<protein>
    <submittedName>
        <fullName evidence="1">Uncharacterized protein</fullName>
    </submittedName>
</protein>
<gene>
    <name evidence="1" type="ORF">CCUS01_00158</name>
</gene>
<dbReference type="EMBL" id="MPDP01000001">
    <property type="protein sequence ID" value="KAK1499434.1"/>
    <property type="molecule type" value="Genomic_DNA"/>
</dbReference>
<evidence type="ECO:0000313" key="1">
    <source>
        <dbReference type="EMBL" id="KAK1499434.1"/>
    </source>
</evidence>
<comment type="caution">
    <text evidence="1">The sequence shown here is derived from an EMBL/GenBank/DDBJ whole genome shotgun (WGS) entry which is preliminary data.</text>
</comment>
<proteinExistence type="predicted"/>
<accession>A0AAI9YE12</accession>
<evidence type="ECO:0000313" key="2">
    <source>
        <dbReference type="Proteomes" id="UP001239213"/>
    </source>
</evidence>
<organism evidence="1 2">
    <name type="scientific">Colletotrichum cuscutae</name>
    <dbReference type="NCBI Taxonomy" id="1209917"/>
    <lineage>
        <taxon>Eukaryota</taxon>
        <taxon>Fungi</taxon>
        <taxon>Dikarya</taxon>
        <taxon>Ascomycota</taxon>
        <taxon>Pezizomycotina</taxon>
        <taxon>Sordariomycetes</taxon>
        <taxon>Hypocreomycetidae</taxon>
        <taxon>Glomerellales</taxon>
        <taxon>Glomerellaceae</taxon>
        <taxon>Colletotrichum</taxon>
        <taxon>Colletotrichum acutatum species complex</taxon>
    </lineage>
</organism>
<sequence>MGEHRQFSHDSLGSRRMVIGKHLWPKFCRSIQMYCDWTRDIRSGARNRIGRFSYRIKQSFHSYRLQATAESFTLRQQEPKKWSQIKPAVTLASVPHHPDKYLAESPQKVRGTQFWRWNWPWHLCFKSLREAAARETMVQTLGTADTDGLTPKDWKAISWLSDLLESLIFFCCVKGQTEALKTFTIIRSFAAPVRRQHKHVPDACAKNFSKRNQFFLEKFRNSLYEAQKTGRIYNTKRPYDLINDTYMGSMTNGIL</sequence>
<reference evidence="1" key="1">
    <citation type="submission" date="2016-11" db="EMBL/GenBank/DDBJ databases">
        <title>The genome sequence of Colletotrichum cuscutae.</title>
        <authorList>
            <person name="Baroncelli R."/>
        </authorList>
    </citation>
    <scope>NUCLEOTIDE SEQUENCE</scope>
    <source>
        <strain evidence="1">IMI 304802</strain>
    </source>
</reference>
<dbReference type="AlphaFoldDB" id="A0AAI9YE12"/>
<name>A0AAI9YE12_9PEZI</name>
<dbReference type="Proteomes" id="UP001239213">
    <property type="component" value="Unassembled WGS sequence"/>
</dbReference>
<keyword evidence="2" id="KW-1185">Reference proteome</keyword>